<organism evidence="6 7">
    <name type="scientific">Angiostrongylus cantonensis</name>
    <name type="common">Rat lungworm</name>
    <dbReference type="NCBI Taxonomy" id="6313"/>
    <lineage>
        <taxon>Eukaryota</taxon>
        <taxon>Metazoa</taxon>
        <taxon>Ecdysozoa</taxon>
        <taxon>Nematoda</taxon>
        <taxon>Chromadorea</taxon>
        <taxon>Rhabditida</taxon>
        <taxon>Rhabditina</taxon>
        <taxon>Rhabditomorpha</taxon>
        <taxon>Strongyloidea</taxon>
        <taxon>Metastrongylidae</taxon>
        <taxon>Angiostrongylus</taxon>
    </lineage>
</organism>
<feature type="compositionally biased region" description="Pro residues" evidence="4">
    <location>
        <begin position="106"/>
        <end position="116"/>
    </location>
</feature>
<evidence type="ECO:0000256" key="2">
    <source>
        <dbReference type="ARBA" id="ARBA00022553"/>
    </source>
</evidence>
<dbReference type="SUPFAM" id="SSF46774">
    <property type="entry name" value="ARID-like"/>
    <property type="match status" value="1"/>
</dbReference>
<comment type="subcellular location">
    <subcellularLocation>
        <location evidence="1">Nucleus</location>
    </subcellularLocation>
</comment>
<dbReference type="STRING" id="6313.A0A0K0CYZ8"/>
<dbReference type="GO" id="GO:0006338">
    <property type="term" value="P:chromatin remodeling"/>
    <property type="evidence" value="ECO:0007669"/>
    <property type="project" value="InterPro"/>
</dbReference>
<keyword evidence="2" id="KW-0597">Phosphoprotein</keyword>
<feature type="compositionally biased region" description="Low complexity" evidence="4">
    <location>
        <begin position="318"/>
        <end position="333"/>
    </location>
</feature>
<evidence type="ECO:0000256" key="1">
    <source>
        <dbReference type="ARBA" id="ARBA00004123"/>
    </source>
</evidence>
<dbReference type="Pfam" id="PF12031">
    <property type="entry name" value="BAF250_C"/>
    <property type="match status" value="1"/>
</dbReference>
<dbReference type="PANTHER" id="PTHR12656:SF5">
    <property type="entry name" value="TRITHORAX GROUP PROTEIN OSA"/>
    <property type="match status" value="1"/>
</dbReference>
<name>A0A0K0CYZ8_ANGCA</name>
<reference evidence="6" key="1">
    <citation type="submission" date="2012-09" db="EMBL/GenBank/DDBJ databases">
        <authorList>
            <person name="Martin A.A."/>
        </authorList>
    </citation>
    <scope>NUCLEOTIDE SEQUENCE</scope>
</reference>
<keyword evidence="3" id="KW-0539">Nucleus</keyword>
<proteinExistence type="predicted"/>
<dbReference type="Pfam" id="PF01388">
    <property type="entry name" value="ARID"/>
    <property type="match status" value="1"/>
</dbReference>
<dbReference type="Proteomes" id="UP000035642">
    <property type="component" value="Unassembled WGS sequence"/>
</dbReference>
<dbReference type="GO" id="GO:0005654">
    <property type="term" value="C:nucleoplasm"/>
    <property type="evidence" value="ECO:0007669"/>
    <property type="project" value="TreeGrafter"/>
</dbReference>
<accession>A0A0K0CYZ8</accession>
<feature type="domain" description="ARID" evidence="5">
    <location>
        <begin position="178"/>
        <end position="271"/>
    </location>
</feature>
<dbReference type="InterPro" id="IPR001606">
    <property type="entry name" value="ARID_dom"/>
</dbReference>
<dbReference type="SMART" id="SM01014">
    <property type="entry name" value="ARID"/>
    <property type="match status" value="1"/>
</dbReference>
<protein>
    <submittedName>
        <fullName evidence="7">ARID domain-containing protein</fullName>
    </submittedName>
</protein>
<dbReference type="GO" id="GO:0006357">
    <property type="term" value="P:regulation of transcription by RNA polymerase II"/>
    <property type="evidence" value="ECO:0007669"/>
    <property type="project" value="TreeGrafter"/>
</dbReference>
<feature type="region of interest" description="Disordered" evidence="4">
    <location>
        <begin position="103"/>
        <end position="138"/>
    </location>
</feature>
<reference evidence="7" key="2">
    <citation type="submission" date="2016-04" db="UniProtKB">
        <authorList>
            <consortium name="WormBaseParasite"/>
        </authorList>
    </citation>
    <scope>IDENTIFICATION</scope>
</reference>
<evidence type="ECO:0000313" key="6">
    <source>
        <dbReference type="Proteomes" id="UP000035642"/>
    </source>
</evidence>
<feature type="region of interest" description="Disordered" evidence="4">
    <location>
        <begin position="281"/>
        <end position="366"/>
    </location>
</feature>
<sequence length="957" mass="106221">MKVNMALKSNSLADAQQIPHQAQHHYPSGLPPQFIQGRPPGFPCYPHNYPGVPAGQPGYPGSTAPSVGYGVHMMRPQQQELVRMPQGPTPAEWAAQQQRVLKEGNPPTPASIPAPSPAASSIADESIDEKSRLESPSWANQGQVSHNYSFVFNEFVLRIFFLLSIVGPPTAANPPRVMPERRLFFERLVQFCEQHGEPITMIPQVSKQNVDLHRLYIGVRNRGGFEQVTKDKAWKAICSEANPEISQSSAAGYQLRKHYEKHLLLLECVETGRRPEDAVAFADGLKRQRRKEPATSAVGTPSSALTPFPGYQSGSRAPSTGPVPSVTSPDSSSRMSAGAETSSEMQRPGSAAVGTTAPTPTAPHPIPQPSTRFACMSFFHPIYYFYNQLILCCCSVYSYIFGLETEAIWAINALNVLLYDDTNPHPCLTQMPGLLNVIIEHFWATLSVLYPETFPLGEPSVLHIPECKYDVIRLPFLMNGNAHEEVRQPVATRNPEKKKNYNKVNCAFKCSRTGRKIKVVEMEIPEQLKRKLMLEEGPSTPPVSHKFYSLDTLTSAYVEEKVKLGLGGGLAERVAFRLQAEWRASRAENRPGCCKCAGDRETCNHMLEENSQPNNKQEMNDNGEEAQRALALSNILRGFSFLPGCEQLLCGHNGLLFLLGRFLQLMVTEVPVQRAKPALKIKEVSKRALSLLDSDDIREVLLVETANQLRDDAFVMLSHMSVALDLYDVPDRLSYPIYDGMLHWCSTSVPEATDPIPPAAVSPRNYSLEIICKMSVMERNVDMLVSTGSWQRIEKIVHMLAKMLSMSEETHNREFAIVILNALCNASEAVCYVAAVQSPAIANLVSYIEASDQNMHQVMQTHGMPALRDNPEMMGTSVGMLRRAAAMLRLLVRVPNAYHVFAKFQQRLLQFTMSQLMDSRVAGMIADALFEIQSLHAKEEAVDVSINEDNCKHNGGV</sequence>
<feature type="compositionally biased region" description="Low complexity" evidence="4">
    <location>
        <begin position="348"/>
        <end position="359"/>
    </location>
</feature>
<evidence type="ECO:0000259" key="5">
    <source>
        <dbReference type="PROSITE" id="PS51011"/>
    </source>
</evidence>
<dbReference type="GO" id="GO:0035060">
    <property type="term" value="C:brahma complex"/>
    <property type="evidence" value="ECO:0007669"/>
    <property type="project" value="InterPro"/>
</dbReference>
<dbReference type="PANTHER" id="PTHR12656">
    <property type="entry name" value="BRG-1 ASSOCIATED FACTOR 250 BAF250"/>
    <property type="match status" value="1"/>
</dbReference>
<evidence type="ECO:0000256" key="3">
    <source>
        <dbReference type="ARBA" id="ARBA00023242"/>
    </source>
</evidence>
<dbReference type="AlphaFoldDB" id="A0A0K0CYZ8"/>
<dbReference type="SMART" id="SM00501">
    <property type="entry name" value="BRIGHT"/>
    <property type="match status" value="1"/>
</dbReference>
<dbReference type="PROSITE" id="PS51011">
    <property type="entry name" value="ARID"/>
    <property type="match status" value="1"/>
</dbReference>
<evidence type="ECO:0000256" key="4">
    <source>
        <dbReference type="SAM" id="MobiDB-lite"/>
    </source>
</evidence>
<dbReference type="GO" id="GO:0031491">
    <property type="term" value="F:nucleosome binding"/>
    <property type="evidence" value="ECO:0007669"/>
    <property type="project" value="TreeGrafter"/>
</dbReference>
<dbReference type="InterPro" id="IPR033388">
    <property type="entry name" value="BAF250_C"/>
</dbReference>
<dbReference type="GO" id="GO:0045893">
    <property type="term" value="P:positive regulation of DNA-templated transcription"/>
    <property type="evidence" value="ECO:0007669"/>
    <property type="project" value="TreeGrafter"/>
</dbReference>
<dbReference type="GO" id="GO:0071565">
    <property type="term" value="C:nBAF complex"/>
    <property type="evidence" value="ECO:0007669"/>
    <property type="project" value="TreeGrafter"/>
</dbReference>
<dbReference type="GO" id="GO:0003677">
    <property type="term" value="F:DNA binding"/>
    <property type="evidence" value="ECO:0007669"/>
    <property type="project" value="InterPro"/>
</dbReference>
<dbReference type="WBParaSite" id="ACAC_0000291301-mRNA-1">
    <property type="protein sequence ID" value="ACAC_0000291301-mRNA-1"/>
    <property type="gene ID" value="ACAC_0000291301"/>
</dbReference>
<evidence type="ECO:0000313" key="7">
    <source>
        <dbReference type="WBParaSite" id="ACAC_0000291301-mRNA-1"/>
    </source>
</evidence>
<dbReference type="Gene3D" id="1.10.150.60">
    <property type="entry name" value="ARID DNA-binding domain"/>
    <property type="match status" value="1"/>
</dbReference>
<dbReference type="InterPro" id="IPR021906">
    <property type="entry name" value="BAF250/Osa"/>
</dbReference>
<dbReference type="GO" id="GO:0016514">
    <property type="term" value="C:SWI/SNF complex"/>
    <property type="evidence" value="ECO:0007669"/>
    <property type="project" value="InterPro"/>
</dbReference>
<keyword evidence="6" id="KW-1185">Reference proteome</keyword>
<dbReference type="InterPro" id="IPR036431">
    <property type="entry name" value="ARID_dom_sf"/>
</dbReference>